<evidence type="ECO:0000259" key="7">
    <source>
        <dbReference type="PROSITE" id="PS51722"/>
    </source>
</evidence>
<dbReference type="Pfam" id="PF03143">
    <property type="entry name" value="GTP_EFTU_D3"/>
    <property type="match status" value="1"/>
</dbReference>
<dbReference type="GO" id="GO:0003924">
    <property type="term" value="F:GTPase activity"/>
    <property type="evidence" value="ECO:0007669"/>
    <property type="project" value="InterPro"/>
</dbReference>
<dbReference type="InterPro" id="IPR000795">
    <property type="entry name" value="T_Tr_GTP-bd_dom"/>
</dbReference>
<evidence type="ECO:0000256" key="4">
    <source>
        <dbReference type="ARBA" id="ARBA00022768"/>
    </source>
</evidence>
<dbReference type="SUPFAM" id="SSF50447">
    <property type="entry name" value="Translation proteins"/>
    <property type="match status" value="1"/>
</dbReference>
<evidence type="ECO:0000256" key="6">
    <source>
        <dbReference type="ARBA" id="ARBA00023134"/>
    </source>
</evidence>
<dbReference type="PANTHER" id="PTHR43721">
    <property type="entry name" value="ELONGATION FACTOR TU-RELATED"/>
    <property type="match status" value="1"/>
</dbReference>
<feature type="domain" description="Tr-type G" evidence="7">
    <location>
        <begin position="35"/>
        <end position="267"/>
    </location>
</feature>
<dbReference type="InterPro" id="IPR027417">
    <property type="entry name" value="P-loop_NTPase"/>
</dbReference>
<dbReference type="VEuPathDB" id="FungiDB:H257_13331"/>
<keyword evidence="6" id="KW-0342">GTP-binding</keyword>
<dbReference type="EMBL" id="KI913160">
    <property type="protein sequence ID" value="ETV71452.1"/>
    <property type="molecule type" value="Genomic_DNA"/>
</dbReference>
<dbReference type="PROSITE" id="PS51722">
    <property type="entry name" value="G_TR_2"/>
    <property type="match status" value="1"/>
</dbReference>
<evidence type="ECO:0000313" key="8">
    <source>
        <dbReference type="EMBL" id="ETV71452.1"/>
    </source>
</evidence>
<dbReference type="InterPro" id="IPR004160">
    <property type="entry name" value="Transl_elong_EFTu/EF1A_C"/>
</dbReference>
<accession>W4FVD1</accession>
<sequence length="508" mass="55316">MATTTTTSSAVDTPPAAAASSAIGSLKSELDNNGVRTLRIAFVGNVDSGKSSLIGTLIRGELDDGRGLSRQAIFRHKHEVDSGRTSSIATAYMGFDAQGEQVVAKRSGKILPWSELAKHSHKKIQLIDLAGHERYLKTTVFGLTGMQPDIVVVVVGANMGVKKMTLEHLGITMSLEIPVVIALTKIDIAPKPVARDTLQTIRKCLRQYGKMGMLVKSLDEAVNAAKGLPSNRLTPILPLSNVTGDGLDNLRHLLHCVDVEALVRSAQSFSNQDNDHTNLGTLSDKSLSAWTPPHGLSVEMPIDDTYQVPGAGFVIAGTIVTGTIKTNDVVKIGPDHNGHFHKVVVRSIESMYIPLKEVVTGQTTALGIRSLNKKQVLNRGNFRKGMVLVNLATDEKPFVSRRFEAKVMILHHQTTITVGYQPMVNCRTIRQTAAITAILGTDENVEQRTIRTGDRAVIEFTFLHYAEFVKPGMRFVFRDGQAKGIGQVTRVLLPDKDDLRHNNQLDSS</sequence>
<comment type="similarity">
    <text evidence="1">Belongs to the TRAFAC class translation factor GTPase superfamily. Classic translation factor GTPase family. EF-Tu/EF-1A subfamily.</text>
</comment>
<dbReference type="Gene3D" id="2.40.30.10">
    <property type="entry name" value="Translation factors"/>
    <property type="match status" value="2"/>
</dbReference>
<reference evidence="8" key="1">
    <citation type="submission" date="2013-12" db="EMBL/GenBank/DDBJ databases">
        <title>The Genome Sequence of Aphanomyces astaci APO3.</title>
        <authorList>
            <consortium name="The Broad Institute Genomics Platform"/>
            <person name="Russ C."/>
            <person name="Tyler B."/>
            <person name="van West P."/>
            <person name="Dieguez-Uribeondo J."/>
            <person name="Young S.K."/>
            <person name="Zeng Q."/>
            <person name="Gargeya S."/>
            <person name="Fitzgerald M."/>
            <person name="Abouelleil A."/>
            <person name="Alvarado L."/>
            <person name="Chapman S.B."/>
            <person name="Gainer-Dewar J."/>
            <person name="Goldberg J."/>
            <person name="Griggs A."/>
            <person name="Gujja S."/>
            <person name="Hansen M."/>
            <person name="Howarth C."/>
            <person name="Imamovic A."/>
            <person name="Ireland A."/>
            <person name="Larimer J."/>
            <person name="McCowan C."/>
            <person name="Murphy C."/>
            <person name="Pearson M."/>
            <person name="Poon T.W."/>
            <person name="Priest M."/>
            <person name="Roberts A."/>
            <person name="Saif S."/>
            <person name="Shea T."/>
            <person name="Sykes S."/>
            <person name="Wortman J."/>
            <person name="Nusbaum C."/>
            <person name="Birren B."/>
        </authorList>
    </citation>
    <scope>NUCLEOTIDE SEQUENCE [LARGE SCALE GENOMIC DNA]</scope>
    <source>
        <strain evidence="8">APO3</strain>
    </source>
</reference>
<dbReference type="PANTHER" id="PTHR43721:SF9">
    <property type="entry name" value="GTP-BINDING PROTEIN 1"/>
    <property type="match status" value="1"/>
</dbReference>
<dbReference type="InterPro" id="IPR009000">
    <property type="entry name" value="Transl_B-barrel_sf"/>
</dbReference>
<keyword evidence="4" id="KW-0251">Elongation factor</keyword>
<dbReference type="GeneID" id="20815327"/>
<dbReference type="InterPro" id="IPR050055">
    <property type="entry name" value="EF-Tu_GTPase"/>
</dbReference>
<keyword evidence="5" id="KW-0648">Protein biosynthesis</keyword>
<name>W4FVD1_APHAT</name>
<dbReference type="Pfam" id="PF00009">
    <property type="entry name" value="GTP_EFTU"/>
    <property type="match status" value="1"/>
</dbReference>
<evidence type="ECO:0000256" key="2">
    <source>
        <dbReference type="ARBA" id="ARBA00021392"/>
    </source>
</evidence>
<dbReference type="SUPFAM" id="SSF50465">
    <property type="entry name" value="EF-Tu/eEF-1alpha/eIF2-gamma C-terminal domain"/>
    <property type="match status" value="1"/>
</dbReference>
<dbReference type="SUPFAM" id="SSF52540">
    <property type="entry name" value="P-loop containing nucleoside triphosphate hydrolases"/>
    <property type="match status" value="1"/>
</dbReference>
<dbReference type="GO" id="GO:0003746">
    <property type="term" value="F:translation elongation factor activity"/>
    <property type="evidence" value="ECO:0007669"/>
    <property type="project" value="UniProtKB-KW"/>
</dbReference>
<dbReference type="Pfam" id="PF03144">
    <property type="entry name" value="GTP_EFTU_D2"/>
    <property type="match status" value="1"/>
</dbReference>
<organism evidence="8">
    <name type="scientific">Aphanomyces astaci</name>
    <name type="common">Crayfish plague agent</name>
    <dbReference type="NCBI Taxonomy" id="112090"/>
    <lineage>
        <taxon>Eukaryota</taxon>
        <taxon>Sar</taxon>
        <taxon>Stramenopiles</taxon>
        <taxon>Oomycota</taxon>
        <taxon>Saprolegniomycetes</taxon>
        <taxon>Saprolegniales</taxon>
        <taxon>Verrucalvaceae</taxon>
        <taxon>Aphanomyces</taxon>
    </lineage>
</organism>
<evidence type="ECO:0000256" key="3">
    <source>
        <dbReference type="ARBA" id="ARBA00022741"/>
    </source>
</evidence>
<dbReference type="RefSeq" id="XP_009839118.1">
    <property type="nucleotide sequence ID" value="XM_009840816.1"/>
</dbReference>
<proteinExistence type="inferred from homology"/>
<dbReference type="GO" id="GO:0005525">
    <property type="term" value="F:GTP binding"/>
    <property type="evidence" value="ECO:0007669"/>
    <property type="project" value="UniProtKB-KW"/>
</dbReference>
<dbReference type="Gene3D" id="3.40.50.300">
    <property type="entry name" value="P-loop containing nucleotide triphosphate hydrolases"/>
    <property type="match status" value="1"/>
</dbReference>
<protein>
    <recommendedName>
        <fullName evidence="2">Elongation factor Tu, chloroplastic</fullName>
    </recommendedName>
</protein>
<dbReference type="AlphaFoldDB" id="W4FVD1"/>
<evidence type="ECO:0000256" key="1">
    <source>
        <dbReference type="ARBA" id="ARBA00007249"/>
    </source>
</evidence>
<gene>
    <name evidence="8" type="ORF">H257_13331</name>
</gene>
<dbReference type="InterPro" id="IPR004161">
    <property type="entry name" value="EFTu-like_2"/>
</dbReference>
<evidence type="ECO:0000256" key="5">
    <source>
        <dbReference type="ARBA" id="ARBA00022917"/>
    </source>
</evidence>
<dbReference type="InterPro" id="IPR009001">
    <property type="entry name" value="Transl_elong_EF1A/Init_IF2_C"/>
</dbReference>
<dbReference type="FunFam" id="3.40.50.300:FF:000091">
    <property type="entry name" value="Probable GTP-binding protein 1"/>
    <property type="match status" value="1"/>
</dbReference>
<dbReference type="OrthoDB" id="1727108at2759"/>
<keyword evidence="3" id="KW-0547">Nucleotide-binding</keyword>
<dbReference type="CDD" id="cd03708">
    <property type="entry name" value="GTPBP_III"/>
    <property type="match status" value="1"/>
</dbReference>